<keyword evidence="2" id="KW-1185">Reference proteome</keyword>
<dbReference type="AlphaFoldDB" id="A0A7W5ZRQ6"/>
<reference evidence="1 2" key="1">
    <citation type="submission" date="2020-08" db="EMBL/GenBank/DDBJ databases">
        <title>Genomic Encyclopedia of Type Strains, Phase IV (KMG-IV): sequencing the most valuable type-strain genomes for metagenomic binning, comparative biology and taxonomic classification.</title>
        <authorList>
            <person name="Goeker M."/>
        </authorList>
    </citation>
    <scope>NUCLEOTIDE SEQUENCE [LARGE SCALE GENOMIC DNA]</scope>
    <source>
        <strain evidence="1 2">DSM 17976</strain>
    </source>
</reference>
<gene>
    <name evidence="1" type="ORF">FHS57_005568</name>
</gene>
<protein>
    <submittedName>
        <fullName evidence="1">Uncharacterized protein</fullName>
    </submittedName>
</protein>
<dbReference type="Proteomes" id="UP000541352">
    <property type="component" value="Unassembled WGS sequence"/>
</dbReference>
<proteinExistence type="predicted"/>
<accession>A0A7W5ZRQ6</accession>
<organism evidence="1 2">
    <name type="scientific">Runella defluvii</name>
    <dbReference type="NCBI Taxonomy" id="370973"/>
    <lineage>
        <taxon>Bacteria</taxon>
        <taxon>Pseudomonadati</taxon>
        <taxon>Bacteroidota</taxon>
        <taxon>Cytophagia</taxon>
        <taxon>Cytophagales</taxon>
        <taxon>Spirosomataceae</taxon>
        <taxon>Runella</taxon>
    </lineage>
</organism>
<name>A0A7W5ZRQ6_9BACT</name>
<sequence>MFRRSRGKLIPIEVKSGADGRLKSVEGKPYTVNYLPESFRTFGKVSAYHNDYKFCSYTQSEKLYLC</sequence>
<dbReference type="EMBL" id="JACIBY010000018">
    <property type="protein sequence ID" value="MBB3841540.1"/>
    <property type="molecule type" value="Genomic_DNA"/>
</dbReference>
<evidence type="ECO:0000313" key="2">
    <source>
        <dbReference type="Proteomes" id="UP000541352"/>
    </source>
</evidence>
<evidence type="ECO:0000313" key="1">
    <source>
        <dbReference type="EMBL" id="MBB3841540.1"/>
    </source>
</evidence>
<comment type="caution">
    <text evidence="1">The sequence shown here is derived from an EMBL/GenBank/DDBJ whole genome shotgun (WGS) entry which is preliminary data.</text>
</comment>